<protein>
    <submittedName>
        <fullName evidence="7">LysE family translocator</fullName>
    </submittedName>
</protein>
<evidence type="ECO:0000256" key="4">
    <source>
        <dbReference type="ARBA" id="ARBA00022989"/>
    </source>
</evidence>
<gene>
    <name evidence="7" type="ORF">J057_01975</name>
</gene>
<dbReference type="PATRIC" id="fig|626887.3.peg.371"/>
<accession>N6W831</accession>
<dbReference type="eggNOG" id="COG1280">
    <property type="taxonomic scope" value="Bacteria"/>
</dbReference>
<evidence type="ECO:0000256" key="6">
    <source>
        <dbReference type="SAM" id="Phobius"/>
    </source>
</evidence>
<dbReference type="PIRSF" id="PIRSF006324">
    <property type="entry name" value="LeuE"/>
    <property type="match status" value="1"/>
</dbReference>
<dbReference type="Pfam" id="PF01810">
    <property type="entry name" value="LysE"/>
    <property type="match status" value="1"/>
</dbReference>
<dbReference type="HOGENOM" id="CLU_079569_3_0_6"/>
<dbReference type="GO" id="GO:0005886">
    <property type="term" value="C:plasma membrane"/>
    <property type="evidence" value="ECO:0007669"/>
    <property type="project" value="UniProtKB-SubCell"/>
</dbReference>
<dbReference type="OrthoDB" id="9804822at2"/>
<evidence type="ECO:0000313" key="8">
    <source>
        <dbReference type="Proteomes" id="UP000013165"/>
    </source>
</evidence>
<feature type="transmembrane region" description="Helical" evidence="6">
    <location>
        <begin position="71"/>
        <end position="92"/>
    </location>
</feature>
<evidence type="ECO:0000313" key="7">
    <source>
        <dbReference type="EMBL" id="ENO16439.1"/>
    </source>
</evidence>
<proteinExistence type="predicted"/>
<evidence type="ECO:0000256" key="1">
    <source>
        <dbReference type="ARBA" id="ARBA00004651"/>
    </source>
</evidence>
<dbReference type="GO" id="GO:0015171">
    <property type="term" value="F:amino acid transmembrane transporter activity"/>
    <property type="evidence" value="ECO:0007669"/>
    <property type="project" value="TreeGrafter"/>
</dbReference>
<evidence type="ECO:0000256" key="2">
    <source>
        <dbReference type="ARBA" id="ARBA00022475"/>
    </source>
</evidence>
<dbReference type="RefSeq" id="WP_004582945.1">
    <property type="nucleotide sequence ID" value="NZ_AP028878.1"/>
</dbReference>
<comment type="caution">
    <text evidence="7">The sequence shown here is derived from an EMBL/GenBank/DDBJ whole genome shotgun (WGS) entry which is preliminary data.</text>
</comment>
<dbReference type="PANTHER" id="PTHR30086:SF20">
    <property type="entry name" value="ARGININE EXPORTER PROTEIN ARGO-RELATED"/>
    <property type="match status" value="1"/>
</dbReference>
<keyword evidence="4 6" id="KW-1133">Transmembrane helix</keyword>
<evidence type="ECO:0000256" key="3">
    <source>
        <dbReference type="ARBA" id="ARBA00022692"/>
    </source>
</evidence>
<dbReference type="Proteomes" id="UP000013165">
    <property type="component" value="Unassembled WGS sequence"/>
</dbReference>
<feature type="transmembrane region" description="Helical" evidence="6">
    <location>
        <begin position="196"/>
        <end position="214"/>
    </location>
</feature>
<organism evidence="7 8">
    <name type="scientific">Marinobacter nanhaiticus D15-8W</name>
    <dbReference type="NCBI Taxonomy" id="626887"/>
    <lineage>
        <taxon>Bacteria</taxon>
        <taxon>Pseudomonadati</taxon>
        <taxon>Pseudomonadota</taxon>
        <taxon>Gammaproteobacteria</taxon>
        <taxon>Pseudomonadales</taxon>
        <taxon>Marinobacteraceae</taxon>
        <taxon>Marinobacter</taxon>
    </lineage>
</organism>
<feature type="transmembrane region" description="Helical" evidence="6">
    <location>
        <begin position="128"/>
        <end position="149"/>
    </location>
</feature>
<keyword evidence="2" id="KW-1003">Cell membrane</keyword>
<feature type="transmembrane region" description="Helical" evidence="6">
    <location>
        <begin position="155"/>
        <end position="176"/>
    </location>
</feature>
<sequence>MPSAELLWAYLLAISLLTVTPGVDTLLVMRNTARGGLRDGVVSSLGICSGLFVHATLSAVGISLILLQTAWAFTLLKWVGAAYLVWLGVASLRQAFRSSRGRDVAEQTLLAKVSRSDYRMGRSLREGLLSNVLNPKTALFYMAFLPQFIDPAGPAFAQSIALAAIHFVLAMIWQTLVAMMIVRSRQWSVKPMAKRVLHGLTGGVFMAIGAKLAVTQP</sequence>
<evidence type="ECO:0000256" key="5">
    <source>
        <dbReference type="ARBA" id="ARBA00023136"/>
    </source>
</evidence>
<dbReference type="InterPro" id="IPR001123">
    <property type="entry name" value="LeuE-type"/>
</dbReference>
<feature type="transmembrane region" description="Helical" evidence="6">
    <location>
        <begin position="41"/>
        <end position="65"/>
    </location>
</feature>
<comment type="subcellular location">
    <subcellularLocation>
        <location evidence="1">Cell membrane</location>
        <topology evidence="1">Multi-pass membrane protein</topology>
    </subcellularLocation>
</comment>
<feature type="transmembrane region" description="Helical" evidence="6">
    <location>
        <begin position="6"/>
        <end position="29"/>
    </location>
</feature>
<keyword evidence="5 6" id="KW-0472">Membrane</keyword>
<keyword evidence="3 6" id="KW-0812">Transmembrane</keyword>
<dbReference type="PANTHER" id="PTHR30086">
    <property type="entry name" value="ARGININE EXPORTER PROTEIN ARGO"/>
    <property type="match status" value="1"/>
</dbReference>
<dbReference type="STRING" id="626887.J057_01975"/>
<dbReference type="EMBL" id="APLQ01000010">
    <property type="protein sequence ID" value="ENO16439.1"/>
    <property type="molecule type" value="Genomic_DNA"/>
</dbReference>
<reference evidence="7 8" key="1">
    <citation type="journal article" date="2013" name="Genome Announc.">
        <title>Genome Sequence of the Polycyclic Aromatic Hydrocarbon-Degrading Bacterium Strain Marinobacter nanhaiticus D15-8WT.</title>
        <authorList>
            <person name="Cui Z."/>
            <person name="Gao W."/>
            <person name="Li Q."/>
            <person name="Xu G."/>
            <person name="Zheng L."/>
        </authorList>
    </citation>
    <scope>NUCLEOTIDE SEQUENCE [LARGE SCALE GENOMIC DNA]</scope>
    <source>
        <strain evidence="7 8">D15-8W</strain>
    </source>
</reference>
<name>N6W831_9GAMM</name>
<dbReference type="AlphaFoldDB" id="N6W831"/>
<keyword evidence="8" id="KW-1185">Reference proteome</keyword>